<proteinExistence type="predicted"/>
<name>A0A6A1VA80_9ROSI</name>
<evidence type="ECO:0000313" key="1">
    <source>
        <dbReference type="EMBL" id="KAB1209759.1"/>
    </source>
</evidence>
<keyword evidence="2" id="KW-1185">Reference proteome</keyword>
<dbReference type="OrthoDB" id="1737932at2759"/>
<evidence type="ECO:0000313" key="2">
    <source>
        <dbReference type="Proteomes" id="UP000516437"/>
    </source>
</evidence>
<gene>
    <name evidence="1" type="ORF">CJ030_MR6G005324</name>
</gene>
<sequence>MEGGAKELGVTDPEPAPTLSVEQHQAMIMFCSIIIERQITLSDFNDLRFENQTLPEIVQHEGWVPFLQRTGTISMDMVQDFYATILLVPIVSVRNTRVLLLPEKLARIVGYERPMEVFPSLPLFEEGQPHKTEIFQMMLGLDTIILKGSNMQHGLLLPFWRTLRLILSYYIDSKKHTTEVSFHQAEFMNLVAWEEPIDLALYIFQTVRTQALSHDSVSLSYGVLLTQFLHAMLVPEGPDKTMRYPLGPINKTTLSLSIAQTRRAQIVRATIGRQ</sequence>
<accession>A0A6A1VA80</accession>
<protein>
    <submittedName>
        <fullName evidence="1">Uncharacterized protein</fullName>
    </submittedName>
</protein>
<dbReference type="EMBL" id="RXIC02000024">
    <property type="protein sequence ID" value="KAB1209759.1"/>
    <property type="molecule type" value="Genomic_DNA"/>
</dbReference>
<comment type="caution">
    <text evidence="1">The sequence shown here is derived from an EMBL/GenBank/DDBJ whole genome shotgun (WGS) entry which is preliminary data.</text>
</comment>
<dbReference type="AlphaFoldDB" id="A0A6A1VA80"/>
<dbReference type="Proteomes" id="UP000516437">
    <property type="component" value="Chromosome 6"/>
</dbReference>
<reference evidence="1 2" key="1">
    <citation type="journal article" date="2019" name="Plant Biotechnol. J.">
        <title>The red bayberry genome and genetic basis of sex determination.</title>
        <authorList>
            <person name="Jia H.M."/>
            <person name="Jia H.J."/>
            <person name="Cai Q.L."/>
            <person name="Wang Y."/>
            <person name="Zhao H.B."/>
            <person name="Yang W.F."/>
            <person name="Wang G.Y."/>
            <person name="Li Y.H."/>
            <person name="Zhan D.L."/>
            <person name="Shen Y.T."/>
            <person name="Niu Q.F."/>
            <person name="Chang L."/>
            <person name="Qiu J."/>
            <person name="Zhao L."/>
            <person name="Xie H.B."/>
            <person name="Fu W.Y."/>
            <person name="Jin J."/>
            <person name="Li X.W."/>
            <person name="Jiao Y."/>
            <person name="Zhou C.C."/>
            <person name="Tu T."/>
            <person name="Chai C.Y."/>
            <person name="Gao J.L."/>
            <person name="Fan L.J."/>
            <person name="van de Weg E."/>
            <person name="Wang J.Y."/>
            <person name="Gao Z.S."/>
        </authorList>
    </citation>
    <scope>NUCLEOTIDE SEQUENCE [LARGE SCALE GENOMIC DNA]</scope>
    <source>
        <tissue evidence="1">Leaves</tissue>
    </source>
</reference>
<organism evidence="1 2">
    <name type="scientific">Morella rubra</name>
    <name type="common">Chinese bayberry</name>
    <dbReference type="NCBI Taxonomy" id="262757"/>
    <lineage>
        <taxon>Eukaryota</taxon>
        <taxon>Viridiplantae</taxon>
        <taxon>Streptophyta</taxon>
        <taxon>Embryophyta</taxon>
        <taxon>Tracheophyta</taxon>
        <taxon>Spermatophyta</taxon>
        <taxon>Magnoliopsida</taxon>
        <taxon>eudicotyledons</taxon>
        <taxon>Gunneridae</taxon>
        <taxon>Pentapetalae</taxon>
        <taxon>rosids</taxon>
        <taxon>fabids</taxon>
        <taxon>Fagales</taxon>
        <taxon>Myricaceae</taxon>
        <taxon>Morella</taxon>
    </lineage>
</organism>